<gene>
    <name evidence="1" type="ORF">J1N35_012423</name>
</gene>
<reference evidence="1 2" key="1">
    <citation type="journal article" date="2021" name="Plant Biotechnol. J.">
        <title>Multi-omics assisted identification of the key and species-specific regulatory components of drought-tolerant mechanisms in Gossypium stocksii.</title>
        <authorList>
            <person name="Yu D."/>
            <person name="Ke L."/>
            <person name="Zhang D."/>
            <person name="Wu Y."/>
            <person name="Sun Y."/>
            <person name="Mei J."/>
            <person name="Sun J."/>
            <person name="Sun Y."/>
        </authorList>
    </citation>
    <scope>NUCLEOTIDE SEQUENCE [LARGE SCALE GENOMIC DNA]</scope>
    <source>
        <strain evidence="2">cv. E1</strain>
        <tissue evidence="1">Leaf</tissue>
    </source>
</reference>
<evidence type="ECO:0000313" key="2">
    <source>
        <dbReference type="Proteomes" id="UP000828251"/>
    </source>
</evidence>
<dbReference type="AlphaFoldDB" id="A0A9D3W6A6"/>
<accession>A0A9D3W6A6</accession>
<evidence type="ECO:0000313" key="1">
    <source>
        <dbReference type="EMBL" id="KAH1108655.1"/>
    </source>
</evidence>
<dbReference type="Proteomes" id="UP000828251">
    <property type="component" value="Unassembled WGS sequence"/>
</dbReference>
<sequence>MDLVDELQVLVSKLSELEINISDSLQVGAILSKLPPFWNGYRKKILHSPKSYTFWNGYRKKILHSPKSYTI</sequence>
<name>A0A9D3W6A6_9ROSI</name>
<keyword evidence="2" id="KW-1185">Reference proteome</keyword>
<proteinExistence type="predicted"/>
<dbReference type="OrthoDB" id="2596766at2759"/>
<dbReference type="EMBL" id="JAIQCV010000004">
    <property type="protein sequence ID" value="KAH1108655.1"/>
    <property type="molecule type" value="Genomic_DNA"/>
</dbReference>
<dbReference type="Pfam" id="PF14223">
    <property type="entry name" value="Retrotran_gag_2"/>
    <property type="match status" value="1"/>
</dbReference>
<organism evidence="1 2">
    <name type="scientific">Gossypium stocksii</name>
    <dbReference type="NCBI Taxonomy" id="47602"/>
    <lineage>
        <taxon>Eukaryota</taxon>
        <taxon>Viridiplantae</taxon>
        <taxon>Streptophyta</taxon>
        <taxon>Embryophyta</taxon>
        <taxon>Tracheophyta</taxon>
        <taxon>Spermatophyta</taxon>
        <taxon>Magnoliopsida</taxon>
        <taxon>eudicotyledons</taxon>
        <taxon>Gunneridae</taxon>
        <taxon>Pentapetalae</taxon>
        <taxon>rosids</taxon>
        <taxon>malvids</taxon>
        <taxon>Malvales</taxon>
        <taxon>Malvaceae</taxon>
        <taxon>Malvoideae</taxon>
        <taxon>Gossypium</taxon>
    </lineage>
</organism>
<protein>
    <submittedName>
        <fullName evidence="1">Uncharacterized protein</fullName>
    </submittedName>
</protein>
<comment type="caution">
    <text evidence="1">The sequence shown here is derived from an EMBL/GenBank/DDBJ whole genome shotgun (WGS) entry which is preliminary data.</text>
</comment>